<evidence type="ECO:0000313" key="5">
    <source>
        <dbReference type="Proteomes" id="UP000245539"/>
    </source>
</evidence>
<evidence type="ECO:0000259" key="3">
    <source>
        <dbReference type="Pfam" id="PF05193"/>
    </source>
</evidence>
<accession>A0A317CPV4</accession>
<keyword evidence="5" id="KW-1185">Reference proteome</keyword>
<dbReference type="OrthoDB" id="9811314at2"/>
<comment type="similarity">
    <text evidence="1">Belongs to the peptidase M16 family.</text>
</comment>
<evidence type="ECO:0000313" key="4">
    <source>
        <dbReference type="EMBL" id="PWQ99523.1"/>
    </source>
</evidence>
<dbReference type="InterPro" id="IPR011249">
    <property type="entry name" value="Metalloenz_LuxS/M16"/>
</dbReference>
<evidence type="ECO:0000256" key="1">
    <source>
        <dbReference type="ARBA" id="ARBA00007261"/>
    </source>
</evidence>
<dbReference type="Proteomes" id="UP000245539">
    <property type="component" value="Unassembled WGS sequence"/>
</dbReference>
<dbReference type="SUPFAM" id="SSF63411">
    <property type="entry name" value="LuxS/MPP-like metallohydrolase"/>
    <property type="match status" value="2"/>
</dbReference>
<dbReference type="Pfam" id="PF00675">
    <property type="entry name" value="Peptidase_M16"/>
    <property type="match status" value="1"/>
</dbReference>
<feature type="domain" description="Peptidase M16 N-terminal" evidence="2">
    <location>
        <begin position="23"/>
        <end position="169"/>
    </location>
</feature>
<organism evidence="4 5">
    <name type="scientific">Leucothrix pacifica</name>
    <dbReference type="NCBI Taxonomy" id="1247513"/>
    <lineage>
        <taxon>Bacteria</taxon>
        <taxon>Pseudomonadati</taxon>
        <taxon>Pseudomonadota</taxon>
        <taxon>Gammaproteobacteria</taxon>
        <taxon>Thiotrichales</taxon>
        <taxon>Thiotrichaceae</taxon>
        <taxon>Leucothrix</taxon>
    </lineage>
</organism>
<comment type="caution">
    <text evidence="4">The sequence shown here is derived from an EMBL/GenBank/DDBJ whole genome shotgun (WGS) entry which is preliminary data.</text>
</comment>
<dbReference type="InterPro" id="IPR011765">
    <property type="entry name" value="Pept_M16_N"/>
</dbReference>
<protein>
    <submittedName>
        <fullName evidence="4">Peptidase M16</fullName>
    </submittedName>
</protein>
<dbReference type="Gene3D" id="3.30.830.10">
    <property type="entry name" value="Metalloenzyme, LuxS/M16 peptidase-like"/>
    <property type="match status" value="2"/>
</dbReference>
<gene>
    <name evidence="4" type="ORF">DKW60_05390</name>
</gene>
<name>A0A317CPV4_9GAMM</name>
<evidence type="ECO:0000259" key="2">
    <source>
        <dbReference type="Pfam" id="PF00675"/>
    </source>
</evidence>
<proteinExistence type="inferred from homology"/>
<dbReference type="InterPro" id="IPR007863">
    <property type="entry name" value="Peptidase_M16_C"/>
</dbReference>
<dbReference type="EMBL" id="QGKM01000010">
    <property type="protein sequence ID" value="PWQ99523.1"/>
    <property type="molecule type" value="Genomic_DNA"/>
</dbReference>
<reference evidence="4 5" key="1">
    <citation type="submission" date="2018-05" db="EMBL/GenBank/DDBJ databases">
        <title>Leucothrix arctica sp. nov., isolated from Arctic seawater.</title>
        <authorList>
            <person name="Choi A."/>
            <person name="Baek K."/>
        </authorList>
    </citation>
    <scope>NUCLEOTIDE SEQUENCE [LARGE SCALE GENOMIC DNA]</scope>
    <source>
        <strain evidence="4 5">JCM 18388</strain>
    </source>
</reference>
<dbReference type="GO" id="GO:0046872">
    <property type="term" value="F:metal ion binding"/>
    <property type="evidence" value="ECO:0007669"/>
    <property type="project" value="InterPro"/>
</dbReference>
<feature type="domain" description="Peptidase M16 C-terminal" evidence="3">
    <location>
        <begin position="178"/>
        <end position="363"/>
    </location>
</feature>
<sequence>MNTDVVTKKAPSVSEKVLKNGLKVLVKEDHRAPIAVVQVWYRIGTSYEHEGITGLSHALEHMMFKGTESRKSGEFEVILSRIGAENNAFTSQDYTAYYEVLAAEHVETALELEGDRMRGLVLDKAEFEKEIEVVKEERRMRTDDNPNSVMREQFNAVAYLNNPYRAPVIGWMEDLDNMNLDDLKDWYAKWYAPNNATLVVAGDVEPEKIFALAEKYFGHHESMKLPEVKPRTEIPQIGPREIVIKAPAKVERLMMGFKTPGMISAKQGKVEKWEPYALDMLASILDGGSSARFSKNLVRGQEIAAGASAGYMGYGRMPQLFMISGVPATGVKIEDLRKALMAEIETMKTSLVTQEELDRVKAQVLASEIYQRDSVEHMATTIGALESTGLGWQLMDEYEKNILAVTAEQVQQVAKKYLNEDQMTFARLDPQSLEAGGNK</sequence>
<dbReference type="PANTHER" id="PTHR11851:SF49">
    <property type="entry name" value="MITOCHONDRIAL-PROCESSING PEPTIDASE SUBUNIT ALPHA"/>
    <property type="match status" value="1"/>
</dbReference>
<dbReference type="AlphaFoldDB" id="A0A317CPV4"/>
<dbReference type="InterPro" id="IPR050361">
    <property type="entry name" value="MPP/UQCRC_Complex"/>
</dbReference>
<dbReference type="Pfam" id="PF05193">
    <property type="entry name" value="Peptidase_M16_C"/>
    <property type="match status" value="1"/>
</dbReference>
<dbReference type="PANTHER" id="PTHR11851">
    <property type="entry name" value="METALLOPROTEASE"/>
    <property type="match status" value="1"/>
</dbReference>